<proteinExistence type="predicted"/>
<feature type="transmembrane region" description="Helical" evidence="1">
    <location>
        <begin position="65"/>
        <end position="83"/>
    </location>
</feature>
<name>A0ABS4Z5D7_9ACTN</name>
<dbReference type="EMBL" id="JAGIOB010000001">
    <property type="protein sequence ID" value="MBP2416209.1"/>
    <property type="molecule type" value="Genomic_DNA"/>
</dbReference>
<dbReference type="Proteomes" id="UP000758168">
    <property type="component" value="Unassembled WGS sequence"/>
</dbReference>
<protein>
    <submittedName>
        <fullName evidence="2">Uncharacterized protein</fullName>
    </submittedName>
</protein>
<evidence type="ECO:0000256" key="1">
    <source>
        <dbReference type="SAM" id="Phobius"/>
    </source>
</evidence>
<evidence type="ECO:0000313" key="2">
    <source>
        <dbReference type="EMBL" id="MBP2416209.1"/>
    </source>
</evidence>
<dbReference type="RefSeq" id="WP_210053773.1">
    <property type="nucleotide sequence ID" value="NZ_BAAAMH010000012.1"/>
</dbReference>
<sequence>MARPARALLRAAGTSYLASCALGVGVATGRLRTGRARWVHHALYVSTATLTAVALAAAGRERARAGWWLLPAVVPLAVVPYAGTRSRRHVVVAASAAPFYAAALVADRR</sequence>
<feature type="transmembrane region" description="Helical" evidence="1">
    <location>
        <begin position="39"/>
        <end position="58"/>
    </location>
</feature>
<keyword evidence="3" id="KW-1185">Reference proteome</keyword>
<keyword evidence="1" id="KW-1133">Transmembrane helix</keyword>
<comment type="caution">
    <text evidence="2">The sequence shown here is derived from an EMBL/GenBank/DDBJ whole genome shotgun (WGS) entry which is preliminary data.</text>
</comment>
<keyword evidence="1" id="KW-0472">Membrane</keyword>
<feature type="transmembrane region" description="Helical" evidence="1">
    <location>
        <begin position="89"/>
        <end position="106"/>
    </location>
</feature>
<evidence type="ECO:0000313" key="3">
    <source>
        <dbReference type="Proteomes" id="UP000758168"/>
    </source>
</evidence>
<reference evidence="2 3" key="1">
    <citation type="submission" date="2021-03" db="EMBL/GenBank/DDBJ databases">
        <title>Sequencing the genomes of 1000 actinobacteria strains.</title>
        <authorList>
            <person name="Klenk H.-P."/>
        </authorList>
    </citation>
    <scope>NUCLEOTIDE SEQUENCE [LARGE SCALE GENOMIC DNA]</scope>
    <source>
        <strain evidence="2 3">DSM 12936</strain>
    </source>
</reference>
<keyword evidence="1" id="KW-0812">Transmembrane</keyword>
<gene>
    <name evidence="2" type="ORF">JOF54_001131</name>
</gene>
<organism evidence="2 3">
    <name type="scientific">Microlunatus capsulatus</name>
    <dbReference type="NCBI Taxonomy" id="99117"/>
    <lineage>
        <taxon>Bacteria</taxon>
        <taxon>Bacillati</taxon>
        <taxon>Actinomycetota</taxon>
        <taxon>Actinomycetes</taxon>
        <taxon>Propionibacteriales</taxon>
        <taxon>Propionibacteriaceae</taxon>
        <taxon>Microlunatus</taxon>
    </lineage>
</organism>
<accession>A0ABS4Z5D7</accession>